<feature type="signal peptide" evidence="1">
    <location>
        <begin position="1"/>
        <end position="20"/>
    </location>
</feature>
<gene>
    <name evidence="2" type="ORF">ENN50_02875</name>
</gene>
<dbReference type="Proteomes" id="UP000886335">
    <property type="component" value="Unassembled WGS sequence"/>
</dbReference>
<comment type="caution">
    <text evidence="2">The sequence shown here is derived from an EMBL/GenBank/DDBJ whole genome shotgun (WGS) entry which is preliminary data.</text>
</comment>
<dbReference type="AlphaFoldDB" id="A0A831WP73"/>
<evidence type="ECO:0000313" key="2">
    <source>
        <dbReference type="EMBL" id="HED30637.1"/>
    </source>
</evidence>
<reference evidence="2" key="1">
    <citation type="journal article" date="2020" name="mSystems">
        <title>Genome- and Community-Level Interaction Insights into Carbon Utilization and Element Cycling Functions of Hydrothermarchaeota in Hydrothermal Sediment.</title>
        <authorList>
            <person name="Zhou Z."/>
            <person name="Liu Y."/>
            <person name="Xu W."/>
            <person name="Pan J."/>
            <person name="Luo Z.H."/>
            <person name="Li M."/>
        </authorList>
    </citation>
    <scope>NUCLEOTIDE SEQUENCE [LARGE SCALE GENOMIC DNA]</scope>
    <source>
        <strain evidence="2">SpSt-1181</strain>
    </source>
</reference>
<evidence type="ECO:0008006" key="3">
    <source>
        <dbReference type="Google" id="ProtNLM"/>
    </source>
</evidence>
<evidence type="ECO:0000256" key="1">
    <source>
        <dbReference type="SAM" id="SignalP"/>
    </source>
</evidence>
<accession>A0A831WP73</accession>
<sequence length="125" mass="13588">MKYRTLCVVLALPLMLGACHPEQETSAPPEQEVVIAQVDGISEAVELPGDRMPGVAVPSDAVFRRGQLEGVQVVRGDGTVVIRWVRSGSAYDGMTEILSGIEQGEKVLFPYDLTVKEGYKAEQKQ</sequence>
<organism evidence="2">
    <name type="scientific">Prosthecochloris aestuarii</name>
    <dbReference type="NCBI Taxonomy" id="1102"/>
    <lineage>
        <taxon>Bacteria</taxon>
        <taxon>Pseudomonadati</taxon>
        <taxon>Chlorobiota</taxon>
        <taxon>Chlorobiia</taxon>
        <taxon>Chlorobiales</taxon>
        <taxon>Chlorobiaceae</taxon>
        <taxon>Prosthecochloris</taxon>
    </lineage>
</organism>
<keyword evidence="1" id="KW-0732">Signal</keyword>
<protein>
    <recommendedName>
        <fullName evidence="3">Efflux transporter, RND family, MFP subunit</fullName>
    </recommendedName>
</protein>
<dbReference type="EMBL" id="DSBW01000068">
    <property type="protein sequence ID" value="HED30637.1"/>
    <property type="molecule type" value="Genomic_DNA"/>
</dbReference>
<dbReference type="PROSITE" id="PS51257">
    <property type="entry name" value="PROKAR_LIPOPROTEIN"/>
    <property type="match status" value="1"/>
</dbReference>
<dbReference type="Gene3D" id="2.40.420.20">
    <property type="match status" value="1"/>
</dbReference>
<feature type="chain" id="PRO_5032982524" description="Efflux transporter, RND family, MFP subunit" evidence="1">
    <location>
        <begin position="21"/>
        <end position="125"/>
    </location>
</feature>
<name>A0A831WP73_PROAE</name>
<proteinExistence type="predicted"/>